<dbReference type="RefSeq" id="WP_100265137.1">
    <property type="nucleotide sequence ID" value="NZ_CP018800.1"/>
</dbReference>
<accession>A0A2K8L633</accession>
<gene>
    <name evidence="1" type="ORF">Ga0123462_0840</name>
</gene>
<dbReference type="KEGG" id="mfn:Ga0123462_0840"/>
<organism evidence="1 2">
    <name type="scientific">Mariprofundus ferrinatatus</name>
    <dbReference type="NCBI Taxonomy" id="1921087"/>
    <lineage>
        <taxon>Bacteria</taxon>
        <taxon>Pseudomonadati</taxon>
        <taxon>Pseudomonadota</taxon>
        <taxon>Candidatius Mariprofundia</taxon>
        <taxon>Mariprofundales</taxon>
        <taxon>Mariprofundaceae</taxon>
        <taxon>Mariprofundus</taxon>
    </lineage>
</organism>
<dbReference type="AlphaFoldDB" id="A0A2K8L633"/>
<reference evidence="1 2" key="1">
    <citation type="submission" date="2016-12" db="EMBL/GenBank/DDBJ databases">
        <title>Isolation and genomic insights into novel planktonic Zetaproteobacteria from stratified waters of the Chesapeake Bay.</title>
        <authorList>
            <person name="McAllister S.M."/>
            <person name="Kato S."/>
            <person name="Chan C.S."/>
            <person name="Chiu B.K."/>
            <person name="Field E.K."/>
        </authorList>
    </citation>
    <scope>NUCLEOTIDE SEQUENCE [LARGE SCALE GENOMIC DNA]</scope>
    <source>
        <strain evidence="1 2">CP-8</strain>
    </source>
</reference>
<keyword evidence="2" id="KW-1185">Reference proteome</keyword>
<sequence length="295" mass="33071">MFNSTSKKFLSHVDSLNLESLTTQYSFVEDDQFKKLLMVSPRSAANVYWHEIFARAHSGAVVSILRSRRWAYGMTTAANDGNALLFAAAFRGLVESAADSSTTFISIPLTLAEQASYIAPALAGKSAEIAINRELEDLLIHFLFARRLDKGEKENLPNSHQALQIRQYIEILEKGGVSSVVECYKELCDFTHPGASSVGTFIIQDQGSDFSLMNREKDLLLHWESKYASTFTELLMFAFNPALLTLRVINDFPVSEFHVPKLNAWAFSDVGAWQKISAALRQNHSNKDKRLKVIK</sequence>
<evidence type="ECO:0000313" key="1">
    <source>
        <dbReference type="EMBL" id="ATX81709.1"/>
    </source>
</evidence>
<name>A0A2K8L633_9PROT</name>
<dbReference type="Proteomes" id="UP000231637">
    <property type="component" value="Chromosome"/>
</dbReference>
<proteinExistence type="predicted"/>
<protein>
    <submittedName>
        <fullName evidence="1">Uncharacterized protein</fullName>
    </submittedName>
</protein>
<evidence type="ECO:0000313" key="2">
    <source>
        <dbReference type="Proteomes" id="UP000231637"/>
    </source>
</evidence>
<dbReference type="OrthoDB" id="8444651at2"/>
<dbReference type="EMBL" id="CP018800">
    <property type="protein sequence ID" value="ATX81709.1"/>
    <property type="molecule type" value="Genomic_DNA"/>
</dbReference>